<comment type="similarity">
    <text evidence="2">Belongs to the class-V pyridoxal-phosphate-dependent aminotransferase family. Csd subfamily.</text>
</comment>
<gene>
    <name evidence="8" type="ORF">SAMN05444401_2805</name>
</gene>
<organism evidence="8 9">
    <name type="scientific">Clostridium amylolyticum</name>
    <dbReference type="NCBI Taxonomy" id="1121298"/>
    <lineage>
        <taxon>Bacteria</taxon>
        <taxon>Bacillati</taxon>
        <taxon>Bacillota</taxon>
        <taxon>Clostridia</taxon>
        <taxon>Eubacteriales</taxon>
        <taxon>Clostridiaceae</taxon>
        <taxon>Clostridium</taxon>
    </lineage>
</organism>
<comment type="cofactor">
    <cofactor evidence="1">
        <name>pyridoxal 5'-phosphate</name>
        <dbReference type="ChEBI" id="CHEBI:597326"/>
    </cofactor>
</comment>
<dbReference type="PANTHER" id="PTHR43586">
    <property type="entry name" value="CYSTEINE DESULFURASE"/>
    <property type="match status" value="1"/>
</dbReference>
<dbReference type="Proteomes" id="UP000184080">
    <property type="component" value="Unassembled WGS sequence"/>
</dbReference>
<dbReference type="CDD" id="cd06453">
    <property type="entry name" value="SufS_like"/>
    <property type="match status" value="1"/>
</dbReference>
<dbReference type="PANTHER" id="PTHR43586:SF8">
    <property type="entry name" value="CYSTEINE DESULFURASE 1, CHLOROPLASTIC"/>
    <property type="match status" value="1"/>
</dbReference>
<evidence type="ECO:0000313" key="9">
    <source>
        <dbReference type="Proteomes" id="UP000184080"/>
    </source>
</evidence>
<keyword evidence="5" id="KW-0663">Pyridoxal phosphate</keyword>
<dbReference type="InterPro" id="IPR016454">
    <property type="entry name" value="Cysteine_dSase"/>
</dbReference>
<dbReference type="EC" id="2.8.1.7" evidence="3"/>
<accession>A0A1M6IG58</accession>
<feature type="domain" description="Aminotransferase class V" evidence="7">
    <location>
        <begin position="27"/>
        <end position="398"/>
    </location>
</feature>
<dbReference type="InterPro" id="IPR010970">
    <property type="entry name" value="Cys_dSase_SufS"/>
</dbReference>
<reference evidence="8 9" key="1">
    <citation type="submission" date="2016-11" db="EMBL/GenBank/DDBJ databases">
        <authorList>
            <person name="Jaros S."/>
            <person name="Januszkiewicz K."/>
            <person name="Wedrychowicz H."/>
        </authorList>
    </citation>
    <scope>NUCLEOTIDE SEQUENCE [LARGE SCALE GENOMIC DNA]</scope>
    <source>
        <strain evidence="8 9">DSM 21864</strain>
    </source>
</reference>
<dbReference type="GO" id="GO:0031071">
    <property type="term" value="F:cysteine desulfurase activity"/>
    <property type="evidence" value="ECO:0007669"/>
    <property type="project" value="UniProtKB-EC"/>
</dbReference>
<dbReference type="InterPro" id="IPR015422">
    <property type="entry name" value="PyrdxlP-dep_Trfase_small"/>
</dbReference>
<keyword evidence="9" id="KW-1185">Reference proteome</keyword>
<dbReference type="Gene3D" id="3.40.640.10">
    <property type="entry name" value="Type I PLP-dependent aspartate aminotransferase-like (Major domain)"/>
    <property type="match status" value="1"/>
</dbReference>
<evidence type="ECO:0000256" key="2">
    <source>
        <dbReference type="ARBA" id="ARBA00010447"/>
    </source>
</evidence>
<dbReference type="RefSeq" id="WP_073007819.1">
    <property type="nucleotide sequence ID" value="NZ_FQZO01000004.1"/>
</dbReference>
<evidence type="ECO:0000256" key="4">
    <source>
        <dbReference type="ARBA" id="ARBA00022679"/>
    </source>
</evidence>
<dbReference type="AlphaFoldDB" id="A0A1M6IG58"/>
<dbReference type="Pfam" id="PF00266">
    <property type="entry name" value="Aminotran_5"/>
    <property type="match status" value="1"/>
</dbReference>
<evidence type="ECO:0000256" key="5">
    <source>
        <dbReference type="ARBA" id="ARBA00022898"/>
    </source>
</evidence>
<dbReference type="EMBL" id="FQZO01000004">
    <property type="protein sequence ID" value="SHJ33403.1"/>
    <property type="molecule type" value="Genomic_DNA"/>
</dbReference>
<evidence type="ECO:0000313" key="8">
    <source>
        <dbReference type="EMBL" id="SHJ33403.1"/>
    </source>
</evidence>
<evidence type="ECO:0000256" key="6">
    <source>
        <dbReference type="ARBA" id="ARBA00050776"/>
    </source>
</evidence>
<keyword evidence="4" id="KW-0808">Transferase</keyword>
<dbReference type="PIRSF" id="PIRSF005572">
    <property type="entry name" value="NifS"/>
    <property type="match status" value="1"/>
</dbReference>
<dbReference type="OrthoDB" id="9804366at2"/>
<evidence type="ECO:0000256" key="3">
    <source>
        <dbReference type="ARBA" id="ARBA00012239"/>
    </source>
</evidence>
<dbReference type="GO" id="GO:0006534">
    <property type="term" value="P:cysteine metabolic process"/>
    <property type="evidence" value="ECO:0007669"/>
    <property type="project" value="InterPro"/>
</dbReference>
<dbReference type="InterPro" id="IPR015424">
    <property type="entry name" value="PyrdxlP-dep_Trfase"/>
</dbReference>
<comment type="catalytic activity">
    <reaction evidence="6">
        <text>(sulfur carrier)-H + L-cysteine = (sulfur carrier)-SH + L-alanine</text>
        <dbReference type="Rhea" id="RHEA:43892"/>
        <dbReference type="Rhea" id="RHEA-COMP:14737"/>
        <dbReference type="Rhea" id="RHEA-COMP:14739"/>
        <dbReference type="ChEBI" id="CHEBI:29917"/>
        <dbReference type="ChEBI" id="CHEBI:35235"/>
        <dbReference type="ChEBI" id="CHEBI:57972"/>
        <dbReference type="ChEBI" id="CHEBI:64428"/>
        <dbReference type="EC" id="2.8.1.7"/>
    </reaction>
</comment>
<dbReference type="InterPro" id="IPR000192">
    <property type="entry name" value="Aminotrans_V_dom"/>
</dbReference>
<sequence>MNKDFDVLKYIKDFPVLNKEVNGKRLVYLDSAATAQKPLSVINAIKNYYENINANPHRGAYFLSTASTEAHDNARKTIKEFLNAKYSEEIIFTKGATESFNIIAQSYGMNFINANDEIVISISEHHSNLIPWQQVAKAKGAVLKYLYLDENGEIPISEIEEKITSKTKLVSITQMSNALGTILPVKEIIKRAHEVGAVACVDAAQSIAHMAVDVQDLDADFLVFSGHKIMSPMGIGVLYGKKHLLNKMTPFLFGGDMVEYVYEQDTTYAELPYKFEGGTQNVEAAIGLQEAIKYINHVGIDNIENHVQQLLEYAHEKLSQLEVVTIYGPKELHKKGGVISFNIKDVHPHDVSTILDSYGVAIRSGNHCAQPLMRYMNINSTCRASFYLYNTKEDVDIFIDSIKNVRRWLGYGS</sequence>
<proteinExistence type="inferred from homology"/>
<protein>
    <recommendedName>
        <fullName evidence="3">cysteine desulfurase</fullName>
        <ecNumber evidence="3">2.8.1.7</ecNumber>
    </recommendedName>
</protein>
<dbReference type="STRING" id="1121298.SAMN05444401_2805"/>
<dbReference type="InterPro" id="IPR015421">
    <property type="entry name" value="PyrdxlP-dep_Trfase_major"/>
</dbReference>
<dbReference type="Gene3D" id="3.90.1150.10">
    <property type="entry name" value="Aspartate Aminotransferase, domain 1"/>
    <property type="match status" value="1"/>
</dbReference>
<evidence type="ECO:0000259" key="7">
    <source>
        <dbReference type="Pfam" id="PF00266"/>
    </source>
</evidence>
<dbReference type="NCBIfam" id="TIGR01979">
    <property type="entry name" value="sufS"/>
    <property type="match status" value="1"/>
</dbReference>
<evidence type="ECO:0000256" key="1">
    <source>
        <dbReference type="ARBA" id="ARBA00001933"/>
    </source>
</evidence>
<dbReference type="GO" id="GO:0030170">
    <property type="term" value="F:pyridoxal phosphate binding"/>
    <property type="evidence" value="ECO:0007669"/>
    <property type="project" value="InterPro"/>
</dbReference>
<dbReference type="SUPFAM" id="SSF53383">
    <property type="entry name" value="PLP-dependent transferases"/>
    <property type="match status" value="1"/>
</dbReference>
<name>A0A1M6IG58_9CLOT</name>